<evidence type="ECO:0000256" key="3">
    <source>
        <dbReference type="ARBA" id="ARBA00023163"/>
    </source>
</evidence>
<evidence type="ECO:0000256" key="2">
    <source>
        <dbReference type="ARBA" id="ARBA00023125"/>
    </source>
</evidence>
<dbReference type="InterPro" id="IPR011711">
    <property type="entry name" value="GntR_C"/>
</dbReference>
<dbReference type="InterPro" id="IPR008920">
    <property type="entry name" value="TF_FadR/GntR_C"/>
</dbReference>
<sequence>MADLDGKPNDLGDLSVAHYPSMADQAASILTKRIADGLLEPGRQLREDQLATALGISRNTVREAFRVLIHEGFVVREPFRGVFVRIVTVADVSDIFRTRHVLEPIGVDPLTRDPAAAAKLLEIVAAADTAAAAGDWRDVGTANLDLHKALVEPCRSVRLDRLFTRLFAELRLAFLLADDARAMHEPYLAWNKSIAELIAGGRAAAAKVELTRYLDHAERQVIAGVARAEEKLAKG</sequence>
<evidence type="ECO:0000313" key="6">
    <source>
        <dbReference type="Proteomes" id="UP000319818"/>
    </source>
</evidence>
<name>A0A543GED9_9PSEU</name>
<dbReference type="SMART" id="SM00345">
    <property type="entry name" value="HTH_GNTR"/>
    <property type="match status" value="1"/>
</dbReference>
<dbReference type="Pfam" id="PF07729">
    <property type="entry name" value="FCD"/>
    <property type="match status" value="1"/>
</dbReference>
<dbReference type="AlphaFoldDB" id="A0A543GED9"/>
<dbReference type="GO" id="GO:0003700">
    <property type="term" value="F:DNA-binding transcription factor activity"/>
    <property type="evidence" value="ECO:0007669"/>
    <property type="project" value="InterPro"/>
</dbReference>
<dbReference type="Proteomes" id="UP000319818">
    <property type="component" value="Unassembled WGS sequence"/>
</dbReference>
<dbReference type="Gene3D" id="1.10.10.10">
    <property type="entry name" value="Winged helix-like DNA-binding domain superfamily/Winged helix DNA-binding domain"/>
    <property type="match status" value="1"/>
</dbReference>
<dbReference type="Pfam" id="PF00392">
    <property type="entry name" value="GntR"/>
    <property type="match status" value="1"/>
</dbReference>
<dbReference type="InterPro" id="IPR036390">
    <property type="entry name" value="WH_DNA-bd_sf"/>
</dbReference>
<dbReference type="SUPFAM" id="SSF48008">
    <property type="entry name" value="GntR ligand-binding domain-like"/>
    <property type="match status" value="1"/>
</dbReference>
<dbReference type="InterPro" id="IPR000524">
    <property type="entry name" value="Tscrpt_reg_HTH_GntR"/>
</dbReference>
<reference evidence="5 6" key="1">
    <citation type="submission" date="2019-06" db="EMBL/GenBank/DDBJ databases">
        <title>Sequencing the genomes of 1000 actinobacteria strains.</title>
        <authorList>
            <person name="Klenk H.-P."/>
        </authorList>
    </citation>
    <scope>NUCLEOTIDE SEQUENCE [LARGE SCALE GENOMIC DNA]</scope>
    <source>
        <strain evidence="5 6">DSM 45511</strain>
    </source>
</reference>
<keyword evidence="6" id="KW-1185">Reference proteome</keyword>
<dbReference type="PANTHER" id="PTHR43537:SF45">
    <property type="entry name" value="GNTR FAMILY REGULATORY PROTEIN"/>
    <property type="match status" value="1"/>
</dbReference>
<dbReference type="PANTHER" id="PTHR43537">
    <property type="entry name" value="TRANSCRIPTIONAL REGULATOR, GNTR FAMILY"/>
    <property type="match status" value="1"/>
</dbReference>
<keyword evidence="1" id="KW-0805">Transcription regulation</keyword>
<comment type="caution">
    <text evidence="5">The sequence shown here is derived from an EMBL/GenBank/DDBJ whole genome shotgun (WGS) entry which is preliminary data.</text>
</comment>
<feature type="domain" description="HTH gntR-type" evidence="4">
    <location>
        <begin position="20"/>
        <end position="87"/>
    </location>
</feature>
<dbReference type="GO" id="GO:0003677">
    <property type="term" value="F:DNA binding"/>
    <property type="evidence" value="ECO:0007669"/>
    <property type="project" value="UniProtKB-KW"/>
</dbReference>
<dbReference type="SUPFAM" id="SSF46785">
    <property type="entry name" value="Winged helix' DNA-binding domain"/>
    <property type="match status" value="1"/>
</dbReference>
<dbReference type="InterPro" id="IPR036388">
    <property type="entry name" value="WH-like_DNA-bd_sf"/>
</dbReference>
<gene>
    <name evidence="5" type="ORF">FB388_1815</name>
</gene>
<dbReference type="SMART" id="SM00895">
    <property type="entry name" value="FCD"/>
    <property type="match status" value="1"/>
</dbReference>
<proteinExistence type="predicted"/>
<accession>A0A543GED9</accession>
<evidence type="ECO:0000313" key="5">
    <source>
        <dbReference type="EMBL" id="TQM44448.1"/>
    </source>
</evidence>
<dbReference type="CDD" id="cd07377">
    <property type="entry name" value="WHTH_GntR"/>
    <property type="match status" value="1"/>
</dbReference>
<protein>
    <submittedName>
        <fullName evidence="5">DNA-binding GntR family transcriptional regulator</fullName>
    </submittedName>
</protein>
<evidence type="ECO:0000259" key="4">
    <source>
        <dbReference type="PROSITE" id="PS50949"/>
    </source>
</evidence>
<dbReference type="PROSITE" id="PS50949">
    <property type="entry name" value="HTH_GNTR"/>
    <property type="match status" value="1"/>
</dbReference>
<dbReference type="EMBL" id="VFPH01000001">
    <property type="protein sequence ID" value="TQM44448.1"/>
    <property type="molecule type" value="Genomic_DNA"/>
</dbReference>
<keyword evidence="2 5" id="KW-0238">DNA-binding</keyword>
<organism evidence="5 6">
    <name type="scientific">Pseudonocardia cypriaca</name>
    <dbReference type="NCBI Taxonomy" id="882449"/>
    <lineage>
        <taxon>Bacteria</taxon>
        <taxon>Bacillati</taxon>
        <taxon>Actinomycetota</taxon>
        <taxon>Actinomycetes</taxon>
        <taxon>Pseudonocardiales</taxon>
        <taxon>Pseudonocardiaceae</taxon>
        <taxon>Pseudonocardia</taxon>
    </lineage>
</organism>
<dbReference type="RefSeq" id="WP_170225534.1">
    <property type="nucleotide sequence ID" value="NZ_VFPH01000001.1"/>
</dbReference>
<keyword evidence="3" id="KW-0804">Transcription</keyword>
<evidence type="ECO:0000256" key="1">
    <source>
        <dbReference type="ARBA" id="ARBA00023015"/>
    </source>
</evidence>
<dbReference type="Gene3D" id="1.20.120.530">
    <property type="entry name" value="GntR ligand-binding domain-like"/>
    <property type="match status" value="1"/>
</dbReference>
<dbReference type="PRINTS" id="PR00035">
    <property type="entry name" value="HTHGNTR"/>
</dbReference>